<gene>
    <name evidence="2" type="ORF">LZC95_19955</name>
</gene>
<keyword evidence="3" id="KW-1185">Reference proteome</keyword>
<protein>
    <submittedName>
        <fullName evidence="2">Uncharacterized protein</fullName>
    </submittedName>
</protein>
<reference evidence="2 3" key="1">
    <citation type="submission" date="2021-12" db="EMBL/GenBank/DDBJ databases">
        <title>Discovery of the Pendulisporaceae a myxobacterial family with distinct sporulation behavior and unique specialized metabolism.</title>
        <authorList>
            <person name="Garcia R."/>
            <person name="Popoff A."/>
            <person name="Bader C.D."/>
            <person name="Loehr J."/>
            <person name="Walesch S."/>
            <person name="Walt C."/>
            <person name="Boldt J."/>
            <person name="Bunk B."/>
            <person name="Haeckl F.J.F.P.J."/>
            <person name="Gunesch A.P."/>
            <person name="Birkelbach J."/>
            <person name="Nuebel U."/>
            <person name="Pietschmann T."/>
            <person name="Bach T."/>
            <person name="Mueller R."/>
        </authorList>
    </citation>
    <scope>NUCLEOTIDE SEQUENCE [LARGE SCALE GENOMIC DNA]</scope>
    <source>
        <strain evidence="2 3">MSr12523</strain>
    </source>
</reference>
<organism evidence="2 3">
    <name type="scientific">Pendulispora brunnea</name>
    <dbReference type="NCBI Taxonomy" id="2905690"/>
    <lineage>
        <taxon>Bacteria</taxon>
        <taxon>Pseudomonadati</taxon>
        <taxon>Myxococcota</taxon>
        <taxon>Myxococcia</taxon>
        <taxon>Myxococcales</taxon>
        <taxon>Sorangiineae</taxon>
        <taxon>Pendulisporaceae</taxon>
        <taxon>Pendulispora</taxon>
    </lineage>
</organism>
<dbReference type="Proteomes" id="UP001379533">
    <property type="component" value="Chromosome"/>
</dbReference>
<evidence type="ECO:0000256" key="1">
    <source>
        <dbReference type="SAM" id="MobiDB-lite"/>
    </source>
</evidence>
<evidence type="ECO:0000313" key="2">
    <source>
        <dbReference type="EMBL" id="WXA99084.1"/>
    </source>
</evidence>
<accession>A0ABZ2KPZ0</accession>
<dbReference type="RefSeq" id="WP_394849714.1">
    <property type="nucleotide sequence ID" value="NZ_CP089982.1"/>
</dbReference>
<feature type="region of interest" description="Disordered" evidence="1">
    <location>
        <begin position="1"/>
        <end position="35"/>
    </location>
</feature>
<name>A0ABZ2KPZ0_9BACT</name>
<proteinExistence type="predicted"/>
<evidence type="ECO:0000313" key="3">
    <source>
        <dbReference type="Proteomes" id="UP001379533"/>
    </source>
</evidence>
<dbReference type="EMBL" id="CP089982">
    <property type="protein sequence ID" value="WXA99084.1"/>
    <property type="molecule type" value="Genomic_DNA"/>
</dbReference>
<sequence>MAGQSTFDEAPPRRPGLSTFNGAAKADDAEFPPDPKTMPSAAEYNALCRLVIAYGKVVPVAIVDVAFTGGAASVQRFVAAGSHVTTASFTVQRTGPGDTDVLWPEDAFPAPVVDADATITEDVDVDRVRVFPRVSPPAGTRGVTVRTRLGAAGVDARFQLRIY</sequence>